<reference evidence="2" key="1">
    <citation type="submission" date="2022-11" db="UniProtKB">
        <authorList>
            <consortium name="WormBaseParasite"/>
        </authorList>
    </citation>
    <scope>IDENTIFICATION</scope>
</reference>
<evidence type="ECO:0000313" key="2">
    <source>
        <dbReference type="WBParaSite" id="Minc3s02951g32182"/>
    </source>
</evidence>
<name>A0A914MWL4_MELIC</name>
<organism evidence="1 2">
    <name type="scientific">Meloidogyne incognita</name>
    <name type="common">Southern root-knot nematode worm</name>
    <name type="synonym">Oxyuris incognita</name>
    <dbReference type="NCBI Taxonomy" id="6306"/>
    <lineage>
        <taxon>Eukaryota</taxon>
        <taxon>Metazoa</taxon>
        <taxon>Ecdysozoa</taxon>
        <taxon>Nematoda</taxon>
        <taxon>Chromadorea</taxon>
        <taxon>Rhabditida</taxon>
        <taxon>Tylenchina</taxon>
        <taxon>Tylenchomorpha</taxon>
        <taxon>Tylenchoidea</taxon>
        <taxon>Meloidogynidae</taxon>
        <taxon>Meloidogyninae</taxon>
        <taxon>Meloidogyne</taxon>
        <taxon>Meloidogyne incognita group</taxon>
    </lineage>
</organism>
<dbReference type="Proteomes" id="UP000887563">
    <property type="component" value="Unplaced"/>
</dbReference>
<keyword evidence="1" id="KW-1185">Reference proteome</keyword>
<dbReference type="AlphaFoldDB" id="A0A914MWL4"/>
<dbReference type="WBParaSite" id="Minc3s02951g32182">
    <property type="protein sequence ID" value="Minc3s02951g32182"/>
    <property type="gene ID" value="Minc3s02951g32182"/>
</dbReference>
<proteinExistence type="predicted"/>
<sequence length="51" mass="6037">MRMWKIKRVFGCTLAGGRFETDSKYIPFDSSRRAESNGTTPRVRKRLWTEI</sequence>
<evidence type="ECO:0000313" key="1">
    <source>
        <dbReference type="Proteomes" id="UP000887563"/>
    </source>
</evidence>
<protein>
    <submittedName>
        <fullName evidence="2">Candidate secreted effector</fullName>
    </submittedName>
</protein>
<accession>A0A914MWL4</accession>